<proteinExistence type="predicted"/>
<accession>A0AAU9M9U2</accession>
<dbReference type="Proteomes" id="UP001157418">
    <property type="component" value="Unassembled WGS sequence"/>
</dbReference>
<organism evidence="1 2">
    <name type="scientific">Lactuca virosa</name>
    <dbReference type="NCBI Taxonomy" id="75947"/>
    <lineage>
        <taxon>Eukaryota</taxon>
        <taxon>Viridiplantae</taxon>
        <taxon>Streptophyta</taxon>
        <taxon>Embryophyta</taxon>
        <taxon>Tracheophyta</taxon>
        <taxon>Spermatophyta</taxon>
        <taxon>Magnoliopsida</taxon>
        <taxon>eudicotyledons</taxon>
        <taxon>Gunneridae</taxon>
        <taxon>Pentapetalae</taxon>
        <taxon>asterids</taxon>
        <taxon>campanulids</taxon>
        <taxon>Asterales</taxon>
        <taxon>Asteraceae</taxon>
        <taxon>Cichorioideae</taxon>
        <taxon>Cichorieae</taxon>
        <taxon>Lactucinae</taxon>
        <taxon>Lactuca</taxon>
    </lineage>
</organism>
<keyword evidence="2" id="KW-1185">Reference proteome</keyword>
<name>A0AAU9M9U2_9ASTR</name>
<dbReference type="EMBL" id="CAKMRJ010001112">
    <property type="protein sequence ID" value="CAH1421383.1"/>
    <property type="molecule type" value="Genomic_DNA"/>
</dbReference>
<dbReference type="AlphaFoldDB" id="A0AAU9M9U2"/>
<evidence type="ECO:0000313" key="1">
    <source>
        <dbReference type="EMBL" id="CAH1421383.1"/>
    </source>
</evidence>
<reference evidence="1 2" key="1">
    <citation type="submission" date="2022-01" db="EMBL/GenBank/DDBJ databases">
        <authorList>
            <person name="Xiong W."/>
            <person name="Schranz E."/>
        </authorList>
    </citation>
    <scope>NUCLEOTIDE SEQUENCE [LARGE SCALE GENOMIC DNA]</scope>
</reference>
<gene>
    <name evidence="1" type="ORF">LVIROSA_LOCUS8790</name>
</gene>
<comment type="caution">
    <text evidence="1">The sequence shown here is derived from an EMBL/GenBank/DDBJ whole genome shotgun (WGS) entry which is preliminary data.</text>
</comment>
<protein>
    <submittedName>
        <fullName evidence="1">Uncharacterized protein</fullName>
    </submittedName>
</protein>
<sequence length="156" mass="17447">MANKEVLNIHTIKSRLSQKTLVDIVKKYHIDPEFRPCLPKPGNTIVDAPKGFVGVYLVFFRYGLRLPTFDLLERKRLASSALVTEVVTMPNCPSQSESSMDSTMNIDGQDTNFPIIPSPSKNVMKTKSDSRKLHSSSVRTALRSKRKVVGEKVVSL</sequence>
<evidence type="ECO:0000313" key="2">
    <source>
        <dbReference type="Proteomes" id="UP001157418"/>
    </source>
</evidence>